<comment type="caution">
    <text evidence="2">The sequence shown here is derived from an EMBL/GenBank/DDBJ whole genome shotgun (WGS) entry which is preliminary data.</text>
</comment>
<gene>
    <name evidence="2" type="ORF">GCM10010251_66730</name>
</gene>
<keyword evidence="3" id="KW-1185">Reference proteome</keyword>
<dbReference type="EMBL" id="BMSX01000018">
    <property type="protein sequence ID" value="GGR40592.1"/>
    <property type="molecule type" value="Genomic_DNA"/>
</dbReference>
<name>A0A918KXL1_9ACTN</name>
<dbReference type="PANTHER" id="PTHR38442">
    <property type="entry name" value="INNER MEMBRANE PROTEIN-RELATED"/>
    <property type="match status" value="1"/>
</dbReference>
<dbReference type="AlphaFoldDB" id="A0A918KXL1"/>
<keyword evidence="1" id="KW-1133">Transmembrane helix</keyword>
<dbReference type="PANTHER" id="PTHR38442:SF1">
    <property type="entry name" value="INNER MEMBRANE PROTEIN"/>
    <property type="match status" value="1"/>
</dbReference>
<sequence length="451" mass="48943">MGDAGDPERVEWMDRTETVEAEEKVLGAARAMTVFSAADEERQRGVRRMKLTATGMLLFVAVVYVLAEWASHQGAGAWARYVAAAAEAGMVGALADWFAVTALFRHPLGLPIPHTAIIPTKKDQLGVTLGDFVGENFLSEDVVRQRLRAVGIGSRLGAWLAEPGNADRVTSELATALRGALTVLRDSDVQAVVGEAITRRADAQEVGPGLGKMLEGIVADGGHRRAVDLVVTRAHDWLVLHADSVMDAVQGGAPGWTPRFVDRKVGERVYKELLRFCAEIRDMPSHPARGALDRFLTDFASDLQSDTDTRARVERLKGEVLGRGEVQDLIASAWTAVRAMIVSAAEDERSELRLRVRAALLSLGTRMATEQKVQDKVDSWVEGAAVHVVTTYRKEITSLITDTVAGWDAEHTTRKIEAHIGRDLQFIRINGTVVGSLAGLLIYTVSRGLGA</sequence>
<keyword evidence="1" id="KW-0812">Transmembrane</keyword>
<evidence type="ECO:0000313" key="3">
    <source>
        <dbReference type="Proteomes" id="UP000658320"/>
    </source>
</evidence>
<feature type="transmembrane region" description="Helical" evidence="1">
    <location>
        <begin position="51"/>
        <end position="70"/>
    </location>
</feature>
<dbReference type="Pfam" id="PF04286">
    <property type="entry name" value="DUF445"/>
    <property type="match status" value="1"/>
</dbReference>
<dbReference type="InterPro" id="IPR007383">
    <property type="entry name" value="DUF445"/>
</dbReference>
<dbReference type="Proteomes" id="UP000658320">
    <property type="component" value="Unassembled WGS sequence"/>
</dbReference>
<keyword evidence="1" id="KW-0472">Membrane</keyword>
<reference evidence="2" key="2">
    <citation type="submission" date="2020-09" db="EMBL/GenBank/DDBJ databases">
        <authorList>
            <person name="Sun Q."/>
            <person name="Ohkuma M."/>
        </authorList>
    </citation>
    <scope>NUCLEOTIDE SEQUENCE</scope>
    <source>
        <strain evidence="2">JCM 4346</strain>
    </source>
</reference>
<reference evidence="2" key="1">
    <citation type="journal article" date="2014" name="Int. J. Syst. Evol. Microbiol.">
        <title>Complete genome sequence of Corynebacterium casei LMG S-19264T (=DSM 44701T), isolated from a smear-ripened cheese.</title>
        <authorList>
            <consortium name="US DOE Joint Genome Institute (JGI-PGF)"/>
            <person name="Walter F."/>
            <person name="Albersmeier A."/>
            <person name="Kalinowski J."/>
            <person name="Ruckert C."/>
        </authorList>
    </citation>
    <scope>NUCLEOTIDE SEQUENCE</scope>
    <source>
        <strain evidence="2">JCM 4346</strain>
    </source>
</reference>
<accession>A0A918KXL1</accession>
<organism evidence="2 3">
    <name type="scientific">Streptomyces aurantiogriseus</name>
    <dbReference type="NCBI Taxonomy" id="66870"/>
    <lineage>
        <taxon>Bacteria</taxon>
        <taxon>Bacillati</taxon>
        <taxon>Actinomycetota</taxon>
        <taxon>Actinomycetes</taxon>
        <taxon>Kitasatosporales</taxon>
        <taxon>Streptomycetaceae</taxon>
        <taxon>Streptomyces</taxon>
    </lineage>
</organism>
<protein>
    <submittedName>
        <fullName evidence="2">Membrane protein</fullName>
    </submittedName>
</protein>
<evidence type="ECO:0000256" key="1">
    <source>
        <dbReference type="SAM" id="Phobius"/>
    </source>
</evidence>
<evidence type="ECO:0000313" key="2">
    <source>
        <dbReference type="EMBL" id="GGR40592.1"/>
    </source>
</evidence>
<proteinExistence type="predicted"/>
<dbReference type="GO" id="GO:0005886">
    <property type="term" value="C:plasma membrane"/>
    <property type="evidence" value="ECO:0007669"/>
    <property type="project" value="TreeGrafter"/>
</dbReference>